<evidence type="ECO:0000313" key="4">
    <source>
        <dbReference type="RefSeq" id="XP_017770334.1"/>
    </source>
</evidence>
<feature type="chain" id="PRO_5046648227" evidence="2">
    <location>
        <begin position="18"/>
        <end position="238"/>
    </location>
</feature>
<evidence type="ECO:0000313" key="3">
    <source>
        <dbReference type="Proteomes" id="UP000695000"/>
    </source>
</evidence>
<protein>
    <submittedName>
        <fullName evidence="4">Probable serine/threonine-protein kinase fhkB</fullName>
    </submittedName>
</protein>
<reference evidence="4" key="1">
    <citation type="submission" date="2025-08" db="UniProtKB">
        <authorList>
            <consortium name="RefSeq"/>
        </authorList>
    </citation>
    <scope>IDENTIFICATION</scope>
    <source>
        <tissue evidence="4">Whole Larva</tissue>
    </source>
</reference>
<dbReference type="Proteomes" id="UP000695000">
    <property type="component" value="Unplaced"/>
</dbReference>
<gene>
    <name evidence="4" type="primary">LOC108558051</name>
</gene>
<dbReference type="GeneID" id="108558051"/>
<name>A0ABM1M6Y4_NICVS</name>
<feature type="region of interest" description="Disordered" evidence="1">
    <location>
        <begin position="99"/>
        <end position="173"/>
    </location>
</feature>
<evidence type="ECO:0000256" key="1">
    <source>
        <dbReference type="SAM" id="MobiDB-lite"/>
    </source>
</evidence>
<proteinExistence type="predicted"/>
<accession>A0ABM1M6Y4</accession>
<keyword evidence="4" id="KW-0808">Transferase</keyword>
<sequence>MCTKIVLLTLVLVSAFAVPSVSYVAKIRMKRQYGNLFHNFYGNIYNQNANTQDKINSIIANTQNAINQQVQNIFNQANFPFGNMYPNYQTNFHNHHNQHYQHNQHHQHNHHNHHNHQNNYNNHQSQNNNNSNLNDNINNNHHNHENNYNNQQSQHNNNSNLNDNINNSNDNEGTDQVVWDEIEKMNPVGEDQYSIHEYVNVATINIYISIKVAFIETSYILKEHRSYFQPDAELAKSV</sequence>
<feature type="compositionally biased region" description="Basic residues" evidence="1">
    <location>
        <begin position="99"/>
        <end position="116"/>
    </location>
</feature>
<dbReference type="RefSeq" id="XP_017770334.1">
    <property type="nucleotide sequence ID" value="XM_017914845.1"/>
</dbReference>
<feature type="compositionally biased region" description="Low complexity" evidence="1">
    <location>
        <begin position="117"/>
        <end position="171"/>
    </location>
</feature>
<keyword evidence="3" id="KW-1185">Reference proteome</keyword>
<feature type="signal peptide" evidence="2">
    <location>
        <begin position="1"/>
        <end position="17"/>
    </location>
</feature>
<dbReference type="GO" id="GO:0016301">
    <property type="term" value="F:kinase activity"/>
    <property type="evidence" value="ECO:0007669"/>
    <property type="project" value="UniProtKB-KW"/>
</dbReference>
<organism evidence="3 4">
    <name type="scientific">Nicrophorus vespilloides</name>
    <name type="common">Boreal carrion beetle</name>
    <dbReference type="NCBI Taxonomy" id="110193"/>
    <lineage>
        <taxon>Eukaryota</taxon>
        <taxon>Metazoa</taxon>
        <taxon>Ecdysozoa</taxon>
        <taxon>Arthropoda</taxon>
        <taxon>Hexapoda</taxon>
        <taxon>Insecta</taxon>
        <taxon>Pterygota</taxon>
        <taxon>Neoptera</taxon>
        <taxon>Endopterygota</taxon>
        <taxon>Coleoptera</taxon>
        <taxon>Polyphaga</taxon>
        <taxon>Staphyliniformia</taxon>
        <taxon>Silphidae</taxon>
        <taxon>Nicrophorinae</taxon>
        <taxon>Nicrophorus</taxon>
    </lineage>
</organism>
<keyword evidence="2" id="KW-0732">Signal</keyword>
<keyword evidence="4" id="KW-0418">Kinase</keyword>
<evidence type="ECO:0000256" key="2">
    <source>
        <dbReference type="SAM" id="SignalP"/>
    </source>
</evidence>